<proteinExistence type="predicted"/>
<reference evidence="2 3" key="2">
    <citation type="journal article" date="2022" name="Mar. Drugs">
        <title>Bioassay-Guided Fractionation Leads to the Detection of Cholic Acid Generated by the Rare Thalassomonas sp.</title>
        <authorList>
            <person name="Pheiffer F."/>
            <person name="Schneider Y.K."/>
            <person name="Hansen E.H."/>
            <person name="Andersen J.H."/>
            <person name="Isaksson J."/>
            <person name="Busche T."/>
            <person name="R C."/>
            <person name="Kalinowski J."/>
            <person name="Zyl L.V."/>
            <person name="Trindade M."/>
        </authorList>
    </citation>
    <scope>NUCLEOTIDE SEQUENCE [LARGE SCALE GENOMIC DNA]</scope>
    <source>
        <strain evidence="2 3">A5K-106</strain>
    </source>
</reference>
<dbReference type="Proteomes" id="UP000032568">
    <property type="component" value="Chromosome"/>
</dbReference>
<gene>
    <name evidence="2" type="ORF">SG35_027130</name>
</gene>
<protein>
    <submittedName>
        <fullName evidence="2">Uncharacterized protein</fullName>
    </submittedName>
</protein>
<feature type="transmembrane region" description="Helical" evidence="1">
    <location>
        <begin position="47"/>
        <end position="66"/>
    </location>
</feature>
<dbReference type="KEGG" id="tact:SG35_027130"/>
<reference evidence="2 3" key="1">
    <citation type="journal article" date="2015" name="Genome Announc.">
        <title>Draft Genome Sequences of Marine Isolates of Thalassomonas viridans and Thalassomonas actiniarum.</title>
        <authorList>
            <person name="Olonade I."/>
            <person name="van Zyl L.J."/>
            <person name="Trindade M."/>
        </authorList>
    </citation>
    <scope>NUCLEOTIDE SEQUENCE [LARGE SCALE GENOMIC DNA]</scope>
    <source>
        <strain evidence="2 3">A5K-106</strain>
    </source>
</reference>
<accession>A0AAF0C2T1</accession>
<feature type="transmembrane region" description="Helical" evidence="1">
    <location>
        <begin position="78"/>
        <end position="95"/>
    </location>
</feature>
<dbReference type="RefSeq" id="WP_152646704.1">
    <property type="nucleotide sequence ID" value="NZ_CP059735.1"/>
</dbReference>
<sequence length="98" mass="10708">MNGIIQLLNQTLIGLILPQLQYNFAVGVLTVLPAARLTTIVTKGLQVSLGQMAGHLIAGGVTNVIIGEFFPGQQSESLVIFFFNSSASIRHYFLYRKK</sequence>
<dbReference type="EMBL" id="CP059735">
    <property type="protein sequence ID" value="WDD98857.1"/>
    <property type="molecule type" value="Genomic_DNA"/>
</dbReference>
<feature type="transmembrane region" description="Helical" evidence="1">
    <location>
        <begin position="12"/>
        <end position="35"/>
    </location>
</feature>
<keyword evidence="1" id="KW-0472">Membrane</keyword>
<evidence type="ECO:0000313" key="3">
    <source>
        <dbReference type="Proteomes" id="UP000032568"/>
    </source>
</evidence>
<evidence type="ECO:0000313" key="2">
    <source>
        <dbReference type="EMBL" id="WDD98857.1"/>
    </source>
</evidence>
<keyword evidence="1" id="KW-1133">Transmembrane helix</keyword>
<keyword evidence="1" id="KW-0812">Transmembrane</keyword>
<keyword evidence="3" id="KW-1185">Reference proteome</keyword>
<dbReference type="AlphaFoldDB" id="A0AAF0C2T1"/>
<organism evidence="2 3">
    <name type="scientific">Thalassomonas actiniarum</name>
    <dbReference type="NCBI Taxonomy" id="485447"/>
    <lineage>
        <taxon>Bacteria</taxon>
        <taxon>Pseudomonadati</taxon>
        <taxon>Pseudomonadota</taxon>
        <taxon>Gammaproteobacteria</taxon>
        <taxon>Alteromonadales</taxon>
        <taxon>Colwelliaceae</taxon>
        <taxon>Thalassomonas</taxon>
    </lineage>
</organism>
<name>A0AAF0C2T1_9GAMM</name>
<evidence type="ECO:0000256" key="1">
    <source>
        <dbReference type="SAM" id="Phobius"/>
    </source>
</evidence>